<dbReference type="FunFam" id="1.10.418.10:FF:000078">
    <property type="entry name" value="Putative Filamin-A"/>
    <property type="match status" value="1"/>
</dbReference>
<feature type="compositionally biased region" description="Basic and acidic residues" evidence="5">
    <location>
        <begin position="630"/>
        <end position="641"/>
    </location>
</feature>
<protein>
    <recommendedName>
        <fullName evidence="6">Calponin-homology (CH) domain-containing protein</fullName>
    </recommendedName>
</protein>
<feature type="repeat" description="Filamin" evidence="4">
    <location>
        <begin position="1022"/>
        <end position="1111"/>
    </location>
</feature>
<dbReference type="InterPro" id="IPR001589">
    <property type="entry name" value="Actinin_actin-bd_CS"/>
</dbReference>
<dbReference type="PROSITE" id="PS50021">
    <property type="entry name" value="CH"/>
    <property type="match status" value="2"/>
</dbReference>
<dbReference type="Proteomes" id="UP001187531">
    <property type="component" value="Unassembled WGS sequence"/>
</dbReference>
<evidence type="ECO:0000256" key="1">
    <source>
        <dbReference type="ARBA" id="ARBA00009238"/>
    </source>
</evidence>
<dbReference type="Pfam" id="PF00630">
    <property type="entry name" value="Filamin"/>
    <property type="match status" value="7"/>
</dbReference>
<evidence type="ECO:0000256" key="5">
    <source>
        <dbReference type="SAM" id="MobiDB-lite"/>
    </source>
</evidence>
<dbReference type="EMBL" id="JAVRJZ010000008">
    <property type="protein sequence ID" value="KAK2719654.1"/>
    <property type="molecule type" value="Genomic_DNA"/>
</dbReference>
<dbReference type="CDD" id="cd21227">
    <property type="entry name" value="CH_jitterbug-like_rpt1"/>
    <property type="match status" value="1"/>
</dbReference>
<comment type="similarity">
    <text evidence="1">Belongs to the filamin family.</text>
</comment>
<dbReference type="PANTHER" id="PTHR38537:SF13">
    <property type="entry name" value="JITTERBUG, ISOFORM N"/>
    <property type="match status" value="1"/>
</dbReference>
<dbReference type="InterPro" id="IPR013783">
    <property type="entry name" value="Ig-like_fold"/>
</dbReference>
<dbReference type="InterPro" id="IPR044801">
    <property type="entry name" value="Filamin"/>
</dbReference>
<keyword evidence="3" id="KW-0009">Actin-binding</keyword>
<dbReference type="FunFam" id="1.10.418.10:FF:000068">
    <property type="entry name" value="Putative Filamin-A"/>
    <property type="match status" value="1"/>
</dbReference>
<dbReference type="SMART" id="SM00033">
    <property type="entry name" value="CH"/>
    <property type="match status" value="3"/>
</dbReference>
<dbReference type="PANTHER" id="PTHR38537">
    <property type="entry name" value="JITTERBUG, ISOFORM N"/>
    <property type="match status" value="1"/>
</dbReference>
<feature type="repeat" description="Filamin" evidence="4">
    <location>
        <begin position="849"/>
        <end position="926"/>
    </location>
</feature>
<dbReference type="SMART" id="SM00557">
    <property type="entry name" value="IG_FLMN"/>
    <property type="match status" value="9"/>
</dbReference>
<sequence length="1339" mass="146107">MVPLRKIIIKTITKTGHEDMWVEIQAHTFRNWVNENLRDCGYQVNDLSTDLCDGVRLVALVSSLQKKRLKYVKRPLNQHQSLENVTTALNAITDDGIKLVNIGSVDIVNGNLKLILGLIWSLIVHYQFGSSKFPPKKMMLAWLKNVLPECSIHNFTSDWNSGIALSALLDYCKPGLFPDWRELDPRESVQNCERAMRLAQKVFNIPMVLEPEYLASPYLDELSGMTYLSYFMKELSPGYFATLRWVQSQVPECNVKNFTTDWNDGLTLCTLVRSFGGPVPGHKNLSRRPEDWETNQEQGVNGGLRLGVEPVLRPVDMADPEVEHLGVMAYAAGFQWLKKKPPPGERLVVNIDTKKARVNQPSNFRLEFIYPEDIDPSLIRVEIIGPNGPVPCDLELGPDGGIGTFIPTDVGMHELIVYNEDEPVKGCPYHIRAAPDRAEKIMFSGLDPCSVGSVVEVSINSNGAADSILQVVAEAPSGRELHCPVDRDGNAFITTFKPDEAGQWSIAIYYDDEHIQGSPFSCVVYDPHAVKLSGLEGAVPQESFTFTCDAIAAGIGEVRFDVVHRGKSIPHQKIEIKPGIYRVTFVPPELGKYRIYTYFNGSEVKGSPFKMMVTPDGKPVPENQKKNSRRDKSPEKLEKKTSYSPLNASFREEGKENRFNSIDRINKRPPGSPEINGHEDFSHLQIAQSPRGVSSIQNFELLKSVKEVNRVNKALISNRDETDAVHSRIVSRRDVNVEERGPNLAAVSVRDVNVEGRGLDLAAMGQTSSFTVESQDIRADDLTVVINGPKGTTIKPRVFDGPKSHSVTVEFSTTHIGEYIIDVLLLGQPLPNSPFRCFAYNSQEIRVGNIPDGVVGEPVEFEIDGSSAGSGNLEILVNGGHVTSSVSSLGGQKFLASFVPHQASLHTIEMKFNDDPVPGSPWTIMVVEQSVTPGKRPSVIGDGVRHIPARRQAAVQLALASYQTVSDVKATVLGPNKRTVPHNLVNLYNGTCEVEFTPTEVGAYVVDAAIGSMKVYGCPMIAKAYDASLIRVSEVTSGRVGQVCQFRVDAGSAGEGQLEISINDGEVPNQVQVLGGGRCLVSFTPDHPRLHTIDIKFNGETVPGCPFKCKILDTSRVSVSLKSLELIPLGEPAQFNISVDSNSNAELAVAVRGPTTDPPVRVTGNTQNGLVAEFTPSEVGPHTVTVELNGISVPGTPAVCKAYDSRKVVVSQVPRGIIGKQVQFTVDAGGCGEGNLEITISARGRNVPTQVQPQGSAKFIVSFVPLEAVDHVVSITFNKEPVPGSPFTCTISNDPGRVTATGRALTAASILRTSTFQLTNISGSVDDIEVNIEGVPRNL</sequence>
<evidence type="ECO:0000313" key="7">
    <source>
        <dbReference type="EMBL" id="KAK2719654.1"/>
    </source>
</evidence>
<dbReference type="SUPFAM" id="SSF47576">
    <property type="entry name" value="Calponin-homology domain, CH-domain"/>
    <property type="match status" value="2"/>
</dbReference>
<dbReference type="InterPro" id="IPR017868">
    <property type="entry name" value="Filamin/ABP280_repeat-like"/>
</dbReference>
<feature type="repeat" description="Filamin" evidence="4">
    <location>
        <begin position="929"/>
        <end position="1024"/>
    </location>
</feature>
<dbReference type="InterPro" id="IPR036872">
    <property type="entry name" value="CH_dom_sf"/>
</dbReference>
<accession>A0AA88LAZ7</accession>
<feature type="repeat" description="Filamin" evidence="4">
    <location>
        <begin position="445"/>
        <end position="524"/>
    </location>
</feature>
<evidence type="ECO:0000256" key="3">
    <source>
        <dbReference type="ARBA" id="ARBA00023203"/>
    </source>
</evidence>
<dbReference type="InterPro" id="IPR001298">
    <property type="entry name" value="Filamin/ABP280_rpt"/>
</dbReference>
<comment type="caution">
    <text evidence="7">The sequence shown here is derived from an EMBL/GenBank/DDBJ whole genome shotgun (WGS) entry which is preliminary data.</text>
</comment>
<dbReference type="PROSITE" id="PS00019">
    <property type="entry name" value="ACTININ_1"/>
    <property type="match status" value="1"/>
</dbReference>
<dbReference type="CDD" id="cd21185">
    <property type="entry name" value="CH_jitterbug-like_rpt3"/>
    <property type="match status" value="1"/>
</dbReference>
<proteinExistence type="inferred from homology"/>
<dbReference type="CDD" id="cd21229">
    <property type="entry name" value="CH_jitterbug-like_rpt2"/>
    <property type="match status" value="1"/>
</dbReference>
<dbReference type="GO" id="GO:0051015">
    <property type="term" value="F:actin filament binding"/>
    <property type="evidence" value="ECO:0007669"/>
    <property type="project" value="InterPro"/>
</dbReference>
<feature type="repeat" description="Filamin" evidence="4">
    <location>
        <begin position="1213"/>
        <end position="1291"/>
    </location>
</feature>
<keyword evidence="8" id="KW-1185">Reference proteome</keyword>
<feature type="domain" description="Calponin-homology (CH)" evidence="6">
    <location>
        <begin position="23"/>
        <end position="127"/>
    </location>
</feature>
<dbReference type="GO" id="GO:0030036">
    <property type="term" value="P:actin cytoskeleton organization"/>
    <property type="evidence" value="ECO:0007669"/>
    <property type="project" value="InterPro"/>
</dbReference>
<reference evidence="7" key="1">
    <citation type="submission" date="2023-07" db="EMBL/GenBank/DDBJ databases">
        <title>Chromosome-level genome assembly of Artemia franciscana.</title>
        <authorList>
            <person name="Jo E."/>
        </authorList>
    </citation>
    <scope>NUCLEOTIDE SEQUENCE</scope>
    <source>
        <tissue evidence="7">Whole body</tissue>
    </source>
</reference>
<gene>
    <name evidence="7" type="ORF">QYM36_005214</name>
</gene>
<keyword evidence="2" id="KW-0677">Repeat</keyword>
<feature type="repeat" description="Filamin" evidence="4">
    <location>
        <begin position="1109"/>
        <end position="1202"/>
    </location>
</feature>
<feature type="region of interest" description="Disordered" evidence="5">
    <location>
        <begin position="610"/>
        <end position="678"/>
    </location>
</feature>
<dbReference type="PROSITE" id="PS50194">
    <property type="entry name" value="FILAMIN_REPEAT"/>
    <property type="match status" value="9"/>
</dbReference>
<dbReference type="Pfam" id="PF00307">
    <property type="entry name" value="CH"/>
    <property type="match status" value="3"/>
</dbReference>
<dbReference type="Gene3D" id="1.10.418.10">
    <property type="entry name" value="Calponin-like domain"/>
    <property type="match status" value="3"/>
</dbReference>
<dbReference type="SUPFAM" id="SSF81296">
    <property type="entry name" value="E set domains"/>
    <property type="match status" value="9"/>
</dbReference>
<evidence type="ECO:0000256" key="4">
    <source>
        <dbReference type="PROSITE-ProRule" id="PRU00087"/>
    </source>
</evidence>
<name>A0AA88LAZ7_ARTSF</name>
<dbReference type="FunFam" id="2.60.40.10:FF:001473">
    <property type="entry name" value="Jitterbug, isoform C"/>
    <property type="match status" value="1"/>
</dbReference>
<feature type="repeat" description="Filamin" evidence="4">
    <location>
        <begin position="534"/>
        <end position="613"/>
    </location>
</feature>
<dbReference type="InterPro" id="IPR001715">
    <property type="entry name" value="CH_dom"/>
</dbReference>
<evidence type="ECO:0000313" key="8">
    <source>
        <dbReference type="Proteomes" id="UP001187531"/>
    </source>
</evidence>
<dbReference type="InterPro" id="IPR014756">
    <property type="entry name" value="Ig_E-set"/>
</dbReference>
<feature type="repeat" description="Filamin" evidence="4">
    <location>
        <begin position="744"/>
        <end position="839"/>
    </location>
</feature>
<feature type="repeat" description="Filamin" evidence="4">
    <location>
        <begin position="354"/>
        <end position="433"/>
    </location>
</feature>
<organism evidence="7 8">
    <name type="scientific">Artemia franciscana</name>
    <name type="common">Brine shrimp</name>
    <name type="synonym">Artemia sanfranciscana</name>
    <dbReference type="NCBI Taxonomy" id="6661"/>
    <lineage>
        <taxon>Eukaryota</taxon>
        <taxon>Metazoa</taxon>
        <taxon>Ecdysozoa</taxon>
        <taxon>Arthropoda</taxon>
        <taxon>Crustacea</taxon>
        <taxon>Branchiopoda</taxon>
        <taxon>Anostraca</taxon>
        <taxon>Artemiidae</taxon>
        <taxon>Artemia</taxon>
    </lineage>
</organism>
<evidence type="ECO:0000256" key="2">
    <source>
        <dbReference type="ARBA" id="ARBA00022737"/>
    </source>
</evidence>
<dbReference type="FunFam" id="1.10.418.10:FF:000006">
    <property type="entry name" value="Filamin-B isoform A"/>
    <property type="match status" value="1"/>
</dbReference>
<dbReference type="Gene3D" id="2.60.40.10">
    <property type="entry name" value="Immunoglobulins"/>
    <property type="match status" value="9"/>
</dbReference>
<feature type="domain" description="Calponin-homology (CH)" evidence="6">
    <location>
        <begin position="133"/>
        <end position="236"/>
    </location>
</feature>
<evidence type="ECO:0000259" key="6">
    <source>
        <dbReference type="PROSITE" id="PS50021"/>
    </source>
</evidence>